<dbReference type="AlphaFoldDB" id="A0A6C0DLV5"/>
<evidence type="ECO:0000256" key="1">
    <source>
        <dbReference type="SAM" id="Phobius"/>
    </source>
</evidence>
<keyword evidence="1" id="KW-0812">Transmembrane</keyword>
<evidence type="ECO:0000313" key="2">
    <source>
        <dbReference type="EMBL" id="QHT17547.1"/>
    </source>
</evidence>
<keyword evidence="1" id="KW-0472">Membrane</keyword>
<keyword evidence="1" id="KW-1133">Transmembrane helix</keyword>
<protein>
    <submittedName>
        <fullName evidence="2">Uncharacterized protein</fullName>
    </submittedName>
</protein>
<feature type="transmembrane region" description="Helical" evidence="1">
    <location>
        <begin position="25"/>
        <end position="45"/>
    </location>
</feature>
<name>A0A6C0DLV5_9ZZZZ</name>
<accession>A0A6C0DLV5</accession>
<organism evidence="2">
    <name type="scientific">viral metagenome</name>
    <dbReference type="NCBI Taxonomy" id="1070528"/>
    <lineage>
        <taxon>unclassified sequences</taxon>
        <taxon>metagenomes</taxon>
        <taxon>organismal metagenomes</taxon>
    </lineage>
</organism>
<reference evidence="2" key="1">
    <citation type="journal article" date="2020" name="Nature">
        <title>Giant virus diversity and host interactions through global metagenomics.</title>
        <authorList>
            <person name="Schulz F."/>
            <person name="Roux S."/>
            <person name="Paez-Espino D."/>
            <person name="Jungbluth S."/>
            <person name="Walsh D.A."/>
            <person name="Denef V.J."/>
            <person name="McMahon K.D."/>
            <person name="Konstantinidis K.T."/>
            <person name="Eloe-Fadrosh E.A."/>
            <person name="Kyrpides N.C."/>
            <person name="Woyke T."/>
        </authorList>
    </citation>
    <scope>NUCLEOTIDE SEQUENCE</scope>
    <source>
        <strain evidence="2">GVMAG-M-3300023174-30</strain>
    </source>
</reference>
<proteinExistence type="predicted"/>
<dbReference type="EMBL" id="MN739643">
    <property type="protein sequence ID" value="QHT17547.1"/>
    <property type="molecule type" value="Genomic_DNA"/>
</dbReference>
<sequence>MFHISLWLFFLFVILHYFKLTRYNPLFLLLIGYFITYFEFIYLIINKIITKIEYLINV</sequence>